<comment type="caution">
    <text evidence="2">The sequence shown here is derived from an EMBL/GenBank/DDBJ whole genome shotgun (WGS) entry which is preliminary data.</text>
</comment>
<feature type="transmembrane region" description="Helical" evidence="1">
    <location>
        <begin position="47"/>
        <end position="65"/>
    </location>
</feature>
<evidence type="ECO:0008006" key="3">
    <source>
        <dbReference type="Google" id="ProtNLM"/>
    </source>
</evidence>
<accession>A0A645FJL8</accession>
<evidence type="ECO:0000256" key="1">
    <source>
        <dbReference type="SAM" id="Phobius"/>
    </source>
</evidence>
<keyword evidence="1" id="KW-0472">Membrane</keyword>
<feature type="transmembrane region" description="Helical" evidence="1">
    <location>
        <begin position="71"/>
        <end position="91"/>
    </location>
</feature>
<name>A0A645FJL8_9ZZZZ</name>
<protein>
    <recommendedName>
        <fullName evidence="3">DUF4345 domain-containing protein</fullName>
    </recommendedName>
</protein>
<keyword evidence="1" id="KW-1133">Transmembrane helix</keyword>
<keyword evidence="1" id="KW-0812">Transmembrane</keyword>
<dbReference type="InterPro" id="IPR025597">
    <property type="entry name" value="DUF4345"/>
</dbReference>
<dbReference type="Pfam" id="PF14248">
    <property type="entry name" value="DUF4345"/>
    <property type="match status" value="1"/>
</dbReference>
<sequence>MFNILAILKYLAVLVTLATGIISLFWPRKIKGFTGLEASSPRALTEIRAVMGGTFIGLGLAALLMPTPEVFRTLGLAYAAIAVIRAISMFVDHAVERSNVISLVSEIILVVMLVL</sequence>
<organism evidence="2">
    <name type="scientific">bioreactor metagenome</name>
    <dbReference type="NCBI Taxonomy" id="1076179"/>
    <lineage>
        <taxon>unclassified sequences</taxon>
        <taxon>metagenomes</taxon>
        <taxon>ecological metagenomes</taxon>
    </lineage>
</organism>
<gene>
    <name evidence="2" type="ORF">SDC9_161172</name>
</gene>
<feature type="transmembrane region" description="Helical" evidence="1">
    <location>
        <begin position="6"/>
        <end position="26"/>
    </location>
</feature>
<dbReference type="EMBL" id="VSSQ01060405">
    <property type="protein sequence ID" value="MPN13846.1"/>
    <property type="molecule type" value="Genomic_DNA"/>
</dbReference>
<evidence type="ECO:0000313" key="2">
    <source>
        <dbReference type="EMBL" id="MPN13846.1"/>
    </source>
</evidence>
<dbReference type="AlphaFoldDB" id="A0A645FJL8"/>
<reference evidence="2" key="1">
    <citation type="submission" date="2019-08" db="EMBL/GenBank/DDBJ databases">
        <authorList>
            <person name="Kucharzyk K."/>
            <person name="Murdoch R.W."/>
            <person name="Higgins S."/>
            <person name="Loffler F."/>
        </authorList>
    </citation>
    <scope>NUCLEOTIDE SEQUENCE</scope>
</reference>
<proteinExistence type="predicted"/>